<dbReference type="Proteomes" id="UP001266305">
    <property type="component" value="Unassembled WGS sequence"/>
</dbReference>
<organism evidence="2 3">
    <name type="scientific">Saguinus oedipus</name>
    <name type="common">Cotton-top tamarin</name>
    <name type="synonym">Oedipomidas oedipus</name>
    <dbReference type="NCBI Taxonomy" id="9490"/>
    <lineage>
        <taxon>Eukaryota</taxon>
        <taxon>Metazoa</taxon>
        <taxon>Chordata</taxon>
        <taxon>Craniata</taxon>
        <taxon>Vertebrata</taxon>
        <taxon>Euteleostomi</taxon>
        <taxon>Mammalia</taxon>
        <taxon>Eutheria</taxon>
        <taxon>Euarchontoglires</taxon>
        <taxon>Primates</taxon>
        <taxon>Haplorrhini</taxon>
        <taxon>Platyrrhini</taxon>
        <taxon>Cebidae</taxon>
        <taxon>Callitrichinae</taxon>
        <taxon>Saguinus</taxon>
    </lineage>
</organism>
<dbReference type="EMBL" id="JASSZA010000001">
    <property type="protein sequence ID" value="KAK2118808.1"/>
    <property type="molecule type" value="Genomic_DNA"/>
</dbReference>
<feature type="region of interest" description="Disordered" evidence="1">
    <location>
        <begin position="25"/>
        <end position="89"/>
    </location>
</feature>
<name>A0ABQ9WDG2_SAGOE</name>
<proteinExistence type="predicted"/>
<evidence type="ECO:0000313" key="3">
    <source>
        <dbReference type="Proteomes" id="UP001266305"/>
    </source>
</evidence>
<evidence type="ECO:0000313" key="2">
    <source>
        <dbReference type="EMBL" id="KAK2118808.1"/>
    </source>
</evidence>
<gene>
    <name evidence="2" type="ORF">P7K49_000194</name>
</gene>
<feature type="compositionally biased region" description="Basic residues" evidence="1">
    <location>
        <begin position="132"/>
        <end position="143"/>
    </location>
</feature>
<accession>A0ABQ9WDG2</accession>
<comment type="caution">
    <text evidence="2">The sequence shown here is derived from an EMBL/GenBank/DDBJ whole genome shotgun (WGS) entry which is preliminary data.</text>
</comment>
<reference evidence="2 3" key="1">
    <citation type="submission" date="2023-05" db="EMBL/GenBank/DDBJ databases">
        <title>B98-5 Cell Line De Novo Hybrid Assembly: An Optical Mapping Approach.</title>
        <authorList>
            <person name="Kananen K."/>
            <person name="Auerbach J.A."/>
            <person name="Kautto E."/>
            <person name="Blachly J.S."/>
        </authorList>
    </citation>
    <scope>NUCLEOTIDE SEQUENCE [LARGE SCALE GENOMIC DNA]</scope>
    <source>
        <strain evidence="2">B95-8</strain>
        <tissue evidence="2">Cell line</tissue>
    </source>
</reference>
<keyword evidence="3" id="KW-1185">Reference proteome</keyword>
<sequence length="156" mass="16847">MPSWLRVEWQQAGSAALRCPVEGQALKARSWPPPRPLSPPRDTSGRSGWVGSLPPRRNRAPDPDRSVQSAARETPPVTLGPSSPVPSERAGTALWTAVPGDGSSDIIDSTFLSRCFMPALCTCGGQSDQRKKLSRASRPKRPSVGHLSCLSVPRKW</sequence>
<feature type="region of interest" description="Disordered" evidence="1">
    <location>
        <begin position="125"/>
        <end position="156"/>
    </location>
</feature>
<protein>
    <submittedName>
        <fullName evidence="2">Uncharacterized protein</fullName>
    </submittedName>
</protein>
<evidence type="ECO:0000256" key="1">
    <source>
        <dbReference type="SAM" id="MobiDB-lite"/>
    </source>
</evidence>